<dbReference type="NCBIfam" id="TIGR01498">
    <property type="entry name" value="folK"/>
    <property type="match status" value="1"/>
</dbReference>
<dbReference type="GO" id="GO:0046654">
    <property type="term" value="P:tetrahydrofolate biosynthetic process"/>
    <property type="evidence" value="ECO:0007669"/>
    <property type="project" value="UniProtKB-UniPathway"/>
</dbReference>
<dbReference type="eggNOG" id="COG0801">
    <property type="taxonomic scope" value="Bacteria"/>
</dbReference>
<proteinExistence type="predicted"/>
<dbReference type="OrthoDB" id="9808041at2"/>
<dbReference type="Gene3D" id="3.30.70.560">
    <property type="entry name" value="7,8-Dihydro-6-hydroxymethylpterin-pyrophosphokinase HPPK"/>
    <property type="match status" value="1"/>
</dbReference>
<dbReference type="AlphaFoldDB" id="K8DZU0"/>
<dbReference type="UniPathway" id="UPA00077">
    <property type="reaction ID" value="UER00155"/>
</dbReference>
<evidence type="ECO:0000256" key="2">
    <source>
        <dbReference type="ARBA" id="ARBA00005051"/>
    </source>
</evidence>
<dbReference type="EMBL" id="CAOS01000011">
    <property type="protein sequence ID" value="CCO08672.1"/>
    <property type="molecule type" value="Genomic_DNA"/>
</dbReference>
<comment type="caution">
    <text evidence="10">The sequence shown here is derived from an EMBL/GenBank/DDBJ whole genome shotgun (WGS) entry which is preliminary data.</text>
</comment>
<organism evidence="10 11">
    <name type="scientific">Desulforamulus hydrothermalis Lam5 = DSM 18033</name>
    <dbReference type="NCBI Taxonomy" id="1121428"/>
    <lineage>
        <taxon>Bacteria</taxon>
        <taxon>Bacillati</taxon>
        <taxon>Bacillota</taxon>
        <taxon>Clostridia</taxon>
        <taxon>Eubacteriales</taxon>
        <taxon>Peptococcaceae</taxon>
        <taxon>Desulforamulus</taxon>
    </lineage>
</organism>
<dbReference type="Proteomes" id="UP000009315">
    <property type="component" value="Unassembled WGS sequence"/>
</dbReference>
<evidence type="ECO:0000256" key="3">
    <source>
        <dbReference type="ARBA" id="ARBA00013253"/>
    </source>
</evidence>
<dbReference type="Pfam" id="PF01288">
    <property type="entry name" value="HPPK"/>
    <property type="match status" value="1"/>
</dbReference>
<dbReference type="GO" id="GO:0016301">
    <property type="term" value="F:kinase activity"/>
    <property type="evidence" value="ECO:0007669"/>
    <property type="project" value="UniProtKB-KW"/>
</dbReference>
<protein>
    <recommendedName>
        <fullName evidence="3">2-amino-4-hydroxy-6-hydroxymethyldihydropteridine diphosphokinase</fullName>
        <ecNumber evidence="3">2.7.6.3</ecNumber>
    </recommendedName>
</protein>
<name>K8DZU0_9FIRM</name>
<dbReference type="RefSeq" id="WP_008412209.1">
    <property type="nucleotide sequence ID" value="NZ_CAOS01000011.1"/>
</dbReference>
<evidence type="ECO:0000313" key="10">
    <source>
        <dbReference type="EMBL" id="CCO08672.1"/>
    </source>
</evidence>
<sequence length="164" mass="18097">MTVAYIGLGSNLGKRESYIKNALAELAAAPGIQLLRVASLYETAPWGKTDQDRFLNTVAEVTTCLEAEQLLRVLLEIETRLGRTRDVKWGPRTIDLDLLLYGNRQINLPHLQVPHPHLTRRAFVLVPLAELCPALVLPAGRVEELAAAMAAEQDIKKRGPSPTL</sequence>
<evidence type="ECO:0000256" key="5">
    <source>
        <dbReference type="ARBA" id="ARBA00022741"/>
    </source>
</evidence>
<comment type="catalytic activity">
    <reaction evidence="1">
        <text>6-hydroxymethyl-7,8-dihydropterin + ATP = (7,8-dihydropterin-6-yl)methyl diphosphate + AMP + H(+)</text>
        <dbReference type="Rhea" id="RHEA:11412"/>
        <dbReference type="ChEBI" id="CHEBI:15378"/>
        <dbReference type="ChEBI" id="CHEBI:30616"/>
        <dbReference type="ChEBI" id="CHEBI:44841"/>
        <dbReference type="ChEBI" id="CHEBI:72950"/>
        <dbReference type="ChEBI" id="CHEBI:456215"/>
        <dbReference type="EC" id="2.7.6.3"/>
    </reaction>
</comment>
<evidence type="ECO:0000256" key="1">
    <source>
        <dbReference type="ARBA" id="ARBA00000198"/>
    </source>
</evidence>
<comment type="pathway">
    <text evidence="2">Cofactor biosynthesis; tetrahydrofolate biosynthesis; 2-amino-4-hydroxy-6-hydroxymethyl-7,8-dihydropteridine diphosphate from 7,8-dihydroneopterin triphosphate: step 4/4.</text>
</comment>
<feature type="domain" description="7,8-dihydro-6-hydroxymethylpterin-pyrophosphokinase" evidence="9">
    <location>
        <begin position="88"/>
        <end position="99"/>
    </location>
</feature>
<dbReference type="GO" id="GO:0005524">
    <property type="term" value="F:ATP binding"/>
    <property type="evidence" value="ECO:0007669"/>
    <property type="project" value="UniProtKB-KW"/>
</dbReference>
<dbReference type="InterPro" id="IPR035907">
    <property type="entry name" value="Hppk_sf"/>
</dbReference>
<evidence type="ECO:0000256" key="4">
    <source>
        <dbReference type="ARBA" id="ARBA00022679"/>
    </source>
</evidence>
<evidence type="ECO:0000256" key="8">
    <source>
        <dbReference type="ARBA" id="ARBA00022909"/>
    </source>
</evidence>
<dbReference type="PANTHER" id="PTHR43071:SF1">
    <property type="entry name" value="2-AMINO-4-HYDROXY-6-HYDROXYMETHYLDIHYDROPTERIDINE PYROPHOSPHOKINASE"/>
    <property type="match status" value="1"/>
</dbReference>
<keyword evidence="8" id="KW-0289">Folate biosynthesis</keyword>
<dbReference type="GO" id="GO:0046656">
    <property type="term" value="P:folic acid biosynthetic process"/>
    <property type="evidence" value="ECO:0007669"/>
    <property type="project" value="UniProtKB-KW"/>
</dbReference>
<keyword evidence="11" id="KW-1185">Reference proteome</keyword>
<dbReference type="EC" id="2.7.6.3" evidence="3"/>
<reference evidence="10 11" key="1">
    <citation type="journal article" date="2013" name="Genome Announc.">
        <title>Genome Sequence of the Sulfate-Reducing Bacterium Desulfotomaculum hydrothermale Lam5(T).</title>
        <authorList>
            <person name="Amin O."/>
            <person name="Fardeau M.L."/>
            <person name="Valette O."/>
            <person name="Hirschler-Rea A."/>
            <person name="Barbe V."/>
            <person name="Medigue C."/>
            <person name="Vacherie B."/>
            <person name="Ollivier B."/>
            <person name="Bertin P.N."/>
            <person name="Dolla A."/>
        </authorList>
    </citation>
    <scope>NUCLEOTIDE SEQUENCE [LARGE SCALE GENOMIC DNA]</scope>
    <source>
        <strain evidence="11">Lam5 / DSM 18033</strain>
    </source>
</reference>
<keyword evidence="5" id="KW-0547">Nucleotide-binding</keyword>
<evidence type="ECO:0000256" key="7">
    <source>
        <dbReference type="ARBA" id="ARBA00022840"/>
    </source>
</evidence>
<keyword evidence="6 10" id="KW-0418">Kinase</keyword>
<dbReference type="PROSITE" id="PS00794">
    <property type="entry name" value="HPPK"/>
    <property type="match status" value="1"/>
</dbReference>
<dbReference type="InterPro" id="IPR000550">
    <property type="entry name" value="Hppk"/>
</dbReference>
<dbReference type="SUPFAM" id="SSF55083">
    <property type="entry name" value="6-hydroxymethyl-7,8-dihydropterin pyrophosphokinase, HPPK"/>
    <property type="match status" value="1"/>
</dbReference>
<accession>K8DZU0</accession>
<dbReference type="CDD" id="cd00483">
    <property type="entry name" value="HPPK"/>
    <property type="match status" value="1"/>
</dbReference>
<keyword evidence="7" id="KW-0067">ATP-binding</keyword>
<dbReference type="PANTHER" id="PTHR43071">
    <property type="entry name" value="2-AMINO-4-HYDROXY-6-HYDROXYMETHYLDIHYDROPTERIDINE PYROPHOSPHOKINASE"/>
    <property type="match status" value="1"/>
</dbReference>
<gene>
    <name evidence="10" type="primary">folK</name>
    <name evidence="10" type="ORF">DESHY_40222</name>
</gene>
<dbReference type="GO" id="GO:0003848">
    <property type="term" value="F:2-amino-4-hydroxy-6-hydroxymethyldihydropteridine diphosphokinase activity"/>
    <property type="evidence" value="ECO:0007669"/>
    <property type="project" value="UniProtKB-EC"/>
</dbReference>
<evidence type="ECO:0000259" key="9">
    <source>
        <dbReference type="PROSITE" id="PS00794"/>
    </source>
</evidence>
<keyword evidence="4 10" id="KW-0808">Transferase</keyword>
<evidence type="ECO:0000313" key="11">
    <source>
        <dbReference type="Proteomes" id="UP000009315"/>
    </source>
</evidence>
<evidence type="ECO:0000256" key="6">
    <source>
        <dbReference type="ARBA" id="ARBA00022777"/>
    </source>
</evidence>
<dbReference type="STRING" id="1121428.DESHY_40222"/>